<dbReference type="EMBL" id="JALLPJ020000646">
    <property type="protein sequence ID" value="KAL3786521.1"/>
    <property type="molecule type" value="Genomic_DNA"/>
</dbReference>
<name>A0ABD3PFK5_9STRA</name>
<accession>A0ABD3PFK5</accession>
<dbReference type="AlphaFoldDB" id="A0ABD3PFK5"/>
<sequence length="566" mass="63170">MRRFKVSESEKDLYIQLTTLLQKKLSDCMCNQLESLLTLEMKSDSVPALLHKNSTLANPPGSNKSSQASQLSWYALADLLFTGSVLSNLQLYLRKRQTNPSRNVYLQGIVESSSEQNKCVSETVDTLIKYLSFRNEITSSFVRCIGPRRLVRDVLVSIAVIEAVRKQVKGADSSAYDSDIDDHLDYWSGDLVGVGGDLEDDDCNASNQNINHIMQVVSSYLSLPHSLEVLNCSDLSMTLWCLAQIYSGVKSDNLSWSDELQTSLQIEDIQLELIRAFMKRLRKVSVHSMGSGRGISQAIWAVDRLLGLIEEQQVADQFDQPWDIDGITDDMIFPGEIGQTDISDQEVKRPTAFTRNDGKNKSSKVREEAVIMFYTLTKELVKTSTYCKLNSLSFEQLADVLQAAISLNIPRSDLTTLSELAIDILTRDDPSSLSLISQCNSCAQLARMLWAFHRMQVRNTGALVQLLGERFLALVQDLNQQCTPKTMVTALRSSIMMCPGQTQSTDAILEAASLLILDDSHSDETDPPFLIKCNEYEVSNLLLTFALARRFDEGEALALRPALSLT</sequence>
<protein>
    <submittedName>
        <fullName evidence="1">Uncharacterized protein</fullName>
    </submittedName>
</protein>
<proteinExistence type="predicted"/>
<reference evidence="1 2" key="1">
    <citation type="submission" date="2024-10" db="EMBL/GenBank/DDBJ databases">
        <title>Updated reference genomes for cyclostephanoid diatoms.</title>
        <authorList>
            <person name="Roberts W.R."/>
            <person name="Alverson A.J."/>
        </authorList>
    </citation>
    <scope>NUCLEOTIDE SEQUENCE [LARGE SCALE GENOMIC DNA]</scope>
    <source>
        <strain evidence="1 2">AJA010-31</strain>
    </source>
</reference>
<evidence type="ECO:0000313" key="2">
    <source>
        <dbReference type="Proteomes" id="UP001530400"/>
    </source>
</evidence>
<organism evidence="1 2">
    <name type="scientific">Cyclotella atomus</name>
    <dbReference type="NCBI Taxonomy" id="382360"/>
    <lineage>
        <taxon>Eukaryota</taxon>
        <taxon>Sar</taxon>
        <taxon>Stramenopiles</taxon>
        <taxon>Ochrophyta</taxon>
        <taxon>Bacillariophyta</taxon>
        <taxon>Coscinodiscophyceae</taxon>
        <taxon>Thalassiosirophycidae</taxon>
        <taxon>Stephanodiscales</taxon>
        <taxon>Stephanodiscaceae</taxon>
        <taxon>Cyclotella</taxon>
    </lineage>
</organism>
<dbReference type="Proteomes" id="UP001530400">
    <property type="component" value="Unassembled WGS sequence"/>
</dbReference>
<gene>
    <name evidence="1" type="ORF">ACHAWO_000498</name>
</gene>
<evidence type="ECO:0000313" key="1">
    <source>
        <dbReference type="EMBL" id="KAL3786521.1"/>
    </source>
</evidence>
<comment type="caution">
    <text evidence="1">The sequence shown here is derived from an EMBL/GenBank/DDBJ whole genome shotgun (WGS) entry which is preliminary data.</text>
</comment>
<keyword evidence="2" id="KW-1185">Reference proteome</keyword>